<dbReference type="eggNOG" id="COG5545">
    <property type="taxonomic scope" value="Bacteria"/>
</dbReference>
<dbReference type="InParanoid" id="Q027Z8"/>
<evidence type="ECO:0000259" key="2">
    <source>
        <dbReference type="Pfam" id="PF05272"/>
    </source>
</evidence>
<dbReference type="Pfam" id="PF05272">
    <property type="entry name" value="VapE-like_dom"/>
    <property type="match status" value="1"/>
</dbReference>
<gene>
    <name evidence="4" type="ordered locus">Acid_1669</name>
</gene>
<dbReference type="AlphaFoldDB" id="Q027Z8"/>
<dbReference type="Pfam" id="PF12965">
    <property type="entry name" value="DUF3854"/>
    <property type="match status" value="1"/>
</dbReference>
<organism evidence="4">
    <name type="scientific">Solibacter usitatus (strain Ellin6076)</name>
    <dbReference type="NCBI Taxonomy" id="234267"/>
    <lineage>
        <taxon>Bacteria</taxon>
        <taxon>Pseudomonadati</taxon>
        <taxon>Acidobacteriota</taxon>
        <taxon>Terriglobia</taxon>
        <taxon>Bryobacterales</taxon>
        <taxon>Solibacteraceae</taxon>
        <taxon>Candidatus Solibacter</taxon>
    </lineage>
</organism>
<evidence type="ECO:0000256" key="1">
    <source>
        <dbReference type="SAM" id="MobiDB-lite"/>
    </source>
</evidence>
<feature type="region of interest" description="Disordered" evidence="1">
    <location>
        <begin position="694"/>
        <end position="717"/>
    </location>
</feature>
<evidence type="ECO:0000313" key="4">
    <source>
        <dbReference type="EMBL" id="ABJ82659.1"/>
    </source>
</evidence>
<sequence length="717" mass="80894">MSTLPEPSNLPGVPWSEEDLASFAARWISPEFAYLSRLRRVDSMTGSEAVGRVNYGTYSGILIPYFEPGTLVVRAECLRRDTPDQERRADNSIREVRKYLVAAGTRNMLYVPVGVSIEFLQDVTLPLVIVEGEFKCIALWRLAWYGRSDAAETPAFVPVGIRGVFGWRQKNEKGFDATGARCDIPGPIADLWKLQYGGRRCTICFDTDVETNLDVSASRRRLTRELEERGGEAAWLKWPKSLPQQVKGIDDYLAACGPDQAIKLLVNARTITRRVRTVPAVQIPVADWKRELIRNISGDIRPLLANAIHALRRAPEWHGVVVYDEFALRTRTVAKTPWGADPGEWADADDIRAADWLQWQGIHVTPMIAGQAVETVAKDNRIHPVRDYFNSLAWDGIKRVHQWPVRYLGVKTSEENSEYVGAVGSRWLVSAVARIMNPGAKADCCLILEGPQGIKKSTALRILASPEWFTDSIPSLEHKDSAIQLLGKLIVEFSELDRLSRSEVTLVKAYVSRAVDRFRTPYGTRAADFGRQCIFAGTVNKEAYLADETGARRFWPLNCGVIDIDALEADRDQMWAEAVVMYRSGASWWLDTIELNRQASAEQLDRYEGDAWEDPIREWVKSPVQRFDPQGHPICVLTSTSDSVTLPDVLIHCLGKPQHQWVQQDANRVARCLRVLGFTRHRLGRRGGREYRYLRQKTGTPSLADRDTDQKEEAAHE</sequence>
<reference evidence="4" key="1">
    <citation type="submission" date="2006-10" db="EMBL/GenBank/DDBJ databases">
        <title>Complete sequence of Solibacter usitatus Ellin6076.</title>
        <authorList>
            <consortium name="US DOE Joint Genome Institute"/>
            <person name="Copeland A."/>
            <person name="Lucas S."/>
            <person name="Lapidus A."/>
            <person name="Barry K."/>
            <person name="Detter J.C."/>
            <person name="Glavina del Rio T."/>
            <person name="Hammon N."/>
            <person name="Israni S."/>
            <person name="Dalin E."/>
            <person name="Tice H."/>
            <person name="Pitluck S."/>
            <person name="Thompson L.S."/>
            <person name="Brettin T."/>
            <person name="Bruce D."/>
            <person name="Han C."/>
            <person name="Tapia R."/>
            <person name="Gilna P."/>
            <person name="Schmutz J."/>
            <person name="Larimer F."/>
            <person name="Land M."/>
            <person name="Hauser L."/>
            <person name="Kyrpides N."/>
            <person name="Mikhailova N."/>
            <person name="Janssen P.H."/>
            <person name="Kuske C.R."/>
            <person name="Richardson P."/>
        </authorList>
    </citation>
    <scope>NUCLEOTIDE SEQUENCE</scope>
    <source>
        <strain evidence="4">Ellin6076</strain>
    </source>
</reference>
<dbReference type="EMBL" id="CP000473">
    <property type="protein sequence ID" value="ABJ82659.1"/>
    <property type="molecule type" value="Genomic_DNA"/>
</dbReference>
<proteinExistence type="predicted"/>
<dbReference type="PANTHER" id="PTHR34985">
    <property type="entry name" value="SLR0554 PROTEIN"/>
    <property type="match status" value="1"/>
</dbReference>
<name>Q027Z8_SOLUE</name>
<dbReference type="KEGG" id="sus:Acid_1669"/>
<accession>Q027Z8</accession>
<evidence type="ECO:0000259" key="3">
    <source>
        <dbReference type="Pfam" id="PF12965"/>
    </source>
</evidence>
<protein>
    <submittedName>
        <fullName evidence="4">Virulence-associated E family protein</fullName>
    </submittedName>
</protein>
<dbReference type="PANTHER" id="PTHR34985:SF1">
    <property type="entry name" value="SLR0554 PROTEIN"/>
    <property type="match status" value="1"/>
</dbReference>
<dbReference type="HOGENOM" id="CLU_385376_0_0_0"/>
<dbReference type="InterPro" id="IPR024385">
    <property type="entry name" value="DUF3854"/>
</dbReference>
<dbReference type="InterPro" id="IPR007936">
    <property type="entry name" value="VapE-like_dom"/>
</dbReference>
<feature type="domain" description="Virulence-associated protein E-like" evidence="2">
    <location>
        <begin position="390"/>
        <end position="603"/>
    </location>
</feature>
<feature type="domain" description="DUF3854" evidence="3">
    <location>
        <begin position="120"/>
        <end position="259"/>
    </location>
</feature>
<feature type="compositionally biased region" description="Basic and acidic residues" evidence="1">
    <location>
        <begin position="704"/>
        <end position="717"/>
    </location>
</feature>